<keyword evidence="3" id="KW-1185">Reference proteome</keyword>
<protein>
    <submittedName>
        <fullName evidence="2">Uncharacterized protein</fullName>
    </submittedName>
</protein>
<proteinExistence type="predicted"/>
<evidence type="ECO:0000313" key="3">
    <source>
        <dbReference type="Proteomes" id="UP001375812"/>
    </source>
</evidence>
<comment type="caution">
    <text evidence="2">The sequence shown here is derived from an EMBL/GenBank/DDBJ whole genome shotgun (WGS) entry which is preliminary data.</text>
</comment>
<sequence length="96" mass="10863">MHVWEWFLDLNSRRSVGMAANPISYVDIEAYCRLYGIAMLTWEIEMICSLDNAILAVTRSGQKTKSSDQLKNETPASDGHGVASLLRGFRSKKQKR</sequence>
<evidence type="ECO:0000256" key="1">
    <source>
        <dbReference type="SAM" id="MobiDB-lite"/>
    </source>
</evidence>
<gene>
    <name evidence="2" type="ORF">WH297_06100</name>
</gene>
<accession>A0ABU8PAN1</accession>
<dbReference type="InterPro" id="IPR056919">
    <property type="entry name" value="Phage_TAC_18"/>
</dbReference>
<feature type="region of interest" description="Disordered" evidence="1">
    <location>
        <begin position="63"/>
        <end position="82"/>
    </location>
</feature>
<dbReference type="Proteomes" id="UP001375812">
    <property type="component" value="Unassembled WGS sequence"/>
</dbReference>
<dbReference type="EMBL" id="JBBGZH010000001">
    <property type="protein sequence ID" value="MEJ5019311.1"/>
    <property type="molecule type" value="Genomic_DNA"/>
</dbReference>
<reference evidence="2 3" key="1">
    <citation type="submission" date="2023-12" db="EMBL/GenBank/DDBJ databases">
        <title>Gut-associated functions are favored during microbiome assembly across C. elegans life.</title>
        <authorList>
            <person name="Zimmermann J."/>
        </authorList>
    </citation>
    <scope>NUCLEOTIDE SEQUENCE [LARGE SCALE GENOMIC DNA]</scope>
    <source>
        <strain evidence="2 3">MYb71</strain>
    </source>
</reference>
<evidence type="ECO:0000313" key="2">
    <source>
        <dbReference type="EMBL" id="MEJ5019311.1"/>
    </source>
</evidence>
<name>A0ABU8PAN1_9HYPH</name>
<organism evidence="2 3">
    <name type="scientific">Ochrobactrum vermis</name>
    <dbReference type="NCBI Taxonomy" id="1827297"/>
    <lineage>
        <taxon>Bacteria</taxon>
        <taxon>Pseudomonadati</taxon>
        <taxon>Pseudomonadota</taxon>
        <taxon>Alphaproteobacteria</taxon>
        <taxon>Hyphomicrobiales</taxon>
        <taxon>Brucellaceae</taxon>
        <taxon>Brucella/Ochrobactrum group</taxon>
        <taxon>Ochrobactrum</taxon>
    </lineage>
</organism>
<dbReference type="Pfam" id="PF23812">
    <property type="entry name" value="Phage_TAC_18"/>
    <property type="match status" value="1"/>
</dbReference>